<dbReference type="Gene3D" id="3.30.730.10">
    <property type="entry name" value="AP2/ERF domain"/>
    <property type="match status" value="1"/>
</dbReference>
<dbReference type="SUPFAM" id="SSF54171">
    <property type="entry name" value="DNA-binding domain"/>
    <property type="match status" value="1"/>
</dbReference>
<dbReference type="SMART" id="SM00380">
    <property type="entry name" value="AP2"/>
    <property type="match status" value="1"/>
</dbReference>
<feature type="region of interest" description="Disordered" evidence="7">
    <location>
        <begin position="49"/>
        <end position="94"/>
    </location>
</feature>
<evidence type="ECO:0000256" key="6">
    <source>
        <dbReference type="ARBA" id="ARBA00023242"/>
    </source>
</evidence>
<dbReference type="InterPro" id="IPR016177">
    <property type="entry name" value="DNA-bd_dom_sf"/>
</dbReference>
<evidence type="ECO:0000256" key="3">
    <source>
        <dbReference type="ARBA" id="ARBA00023015"/>
    </source>
</evidence>
<comment type="subcellular location">
    <subcellularLocation>
        <location evidence="1">Nucleus</location>
    </subcellularLocation>
</comment>
<dbReference type="Pfam" id="PF00847">
    <property type="entry name" value="AP2"/>
    <property type="match status" value="1"/>
</dbReference>
<dbReference type="AlphaFoldDB" id="A0A7C9DEU1"/>
<keyword evidence="4" id="KW-0238">DNA-binding</keyword>
<feature type="region of interest" description="Disordered" evidence="7">
    <location>
        <begin position="193"/>
        <end position="243"/>
    </location>
</feature>
<evidence type="ECO:0000256" key="2">
    <source>
        <dbReference type="ARBA" id="ARBA00022745"/>
    </source>
</evidence>
<keyword evidence="3" id="KW-0805">Transcription regulation</keyword>
<evidence type="ECO:0000256" key="7">
    <source>
        <dbReference type="SAM" id="MobiDB-lite"/>
    </source>
</evidence>
<dbReference type="CDD" id="cd00018">
    <property type="entry name" value="AP2"/>
    <property type="match status" value="1"/>
</dbReference>
<dbReference type="GO" id="GO:0005634">
    <property type="term" value="C:nucleus"/>
    <property type="evidence" value="ECO:0007669"/>
    <property type="project" value="UniProtKB-SubCell"/>
</dbReference>
<dbReference type="GO" id="GO:0009873">
    <property type="term" value="P:ethylene-activated signaling pathway"/>
    <property type="evidence" value="ECO:0007669"/>
    <property type="project" value="UniProtKB-KW"/>
</dbReference>
<evidence type="ECO:0000256" key="4">
    <source>
        <dbReference type="ARBA" id="ARBA00023125"/>
    </source>
</evidence>
<reference evidence="9" key="1">
    <citation type="journal article" date="2013" name="J. Plant Res.">
        <title>Effect of fungi and light on seed germination of three Opuntia species from semiarid lands of central Mexico.</title>
        <authorList>
            <person name="Delgado-Sanchez P."/>
            <person name="Jimenez-Bremont J.F."/>
            <person name="Guerrero-Gonzalez Mde L."/>
            <person name="Flores J."/>
        </authorList>
    </citation>
    <scope>NUCLEOTIDE SEQUENCE</scope>
    <source>
        <tissue evidence="9">Cladode</tissue>
    </source>
</reference>
<organism evidence="9">
    <name type="scientific">Opuntia streptacantha</name>
    <name type="common">Prickly pear cactus</name>
    <name type="synonym">Opuntia cardona</name>
    <dbReference type="NCBI Taxonomy" id="393608"/>
    <lineage>
        <taxon>Eukaryota</taxon>
        <taxon>Viridiplantae</taxon>
        <taxon>Streptophyta</taxon>
        <taxon>Embryophyta</taxon>
        <taxon>Tracheophyta</taxon>
        <taxon>Spermatophyta</taxon>
        <taxon>Magnoliopsida</taxon>
        <taxon>eudicotyledons</taxon>
        <taxon>Gunneridae</taxon>
        <taxon>Pentapetalae</taxon>
        <taxon>Caryophyllales</taxon>
        <taxon>Cactineae</taxon>
        <taxon>Cactaceae</taxon>
        <taxon>Opuntioideae</taxon>
        <taxon>Opuntia</taxon>
    </lineage>
</organism>
<sequence>MNNLSLQYVSSSHFRTQPSLTLETFLYSHLFICNDPYLNTQFQLDALLPSSPSTTQNPHAFPSRNVSPPSPLLISPLGRKEERENPSPPSPPILEGIAAVVGQQVLFGTTTTSSTTDKDQQFSSPGNSDAKRSETGEKRYRGVRRRPWGRWSAEIRDRVGRCRHWLGTFDTPEEAARAYDAAARRLRGSKARTNFNIPPMVPATATSSSSSSSVKKNKEKNTEVGGRHSTGTRKWNCGSSKRRCQAEVVTTMSQLVTTDNH</sequence>
<evidence type="ECO:0000256" key="1">
    <source>
        <dbReference type="ARBA" id="ARBA00004123"/>
    </source>
</evidence>
<evidence type="ECO:0000259" key="8">
    <source>
        <dbReference type="PROSITE" id="PS51032"/>
    </source>
</evidence>
<dbReference type="InterPro" id="IPR036955">
    <property type="entry name" value="AP2/ERF_dom_sf"/>
</dbReference>
<protein>
    <recommendedName>
        <fullName evidence="8">AP2/ERF domain-containing protein</fullName>
    </recommendedName>
</protein>
<dbReference type="InterPro" id="IPR001471">
    <property type="entry name" value="AP2/ERF_dom"/>
</dbReference>
<feature type="compositionally biased region" description="Basic and acidic residues" evidence="7">
    <location>
        <begin position="129"/>
        <end position="140"/>
    </location>
</feature>
<dbReference type="GO" id="GO:0003700">
    <property type="term" value="F:DNA-binding transcription factor activity"/>
    <property type="evidence" value="ECO:0007669"/>
    <property type="project" value="InterPro"/>
</dbReference>
<dbReference type="PANTHER" id="PTHR31677:SF75">
    <property type="entry name" value="ETHYLENE-RESPONSIVE TRANSCRIPTION FACTOR ERF084"/>
    <property type="match status" value="1"/>
</dbReference>
<proteinExistence type="predicted"/>
<accession>A0A7C9DEU1</accession>
<dbReference type="PRINTS" id="PR00367">
    <property type="entry name" value="ETHRSPELEMNT"/>
</dbReference>
<keyword evidence="5" id="KW-0804">Transcription</keyword>
<keyword evidence="6" id="KW-0539">Nucleus</keyword>
<dbReference type="FunFam" id="3.30.730.10:FF:000001">
    <property type="entry name" value="Ethylene-responsive transcription factor 2"/>
    <property type="match status" value="1"/>
</dbReference>
<dbReference type="EMBL" id="GISG01118982">
    <property type="protein sequence ID" value="MBA4640406.1"/>
    <property type="molecule type" value="Transcribed_RNA"/>
</dbReference>
<keyword evidence="2" id="KW-0936">Ethylene signaling pathway</keyword>
<dbReference type="GO" id="GO:0003677">
    <property type="term" value="F:DNA binding"/>
    <property type="evidence" value="ECO:0007669"/>
    <property type="project" value="UniProtKB-KW"/>
</dbReference>
<feature type="domain" description="AP2/ERF" evidence="8">
    <location>
        <begin position="139"/>
        <end position="196"/>
    </location>
</feature>
<name>A0A7C9DEU1_OPUST</name>
<dbReference type="PROSITE" id="PS51032">
    <property type="entry name" value="AP2_ERF"/>
    <property type="match status" value="1"/>
</dbReference>
<feature type="region of interest" description="Disordered" evidence="7">
    <location>
        <begin position="110"/>
        <end position="143"/>
    </location>
</feature>
<reference evidence="9" key="2">
    <citation type="submission" date="2020-07" db="EMBL/GenBank/DDBJ databases">
        <authorList>
            <person name="Vera ALvarez R."/>
            <person name="Arias-Moreno D.M."/>
            <person name="Jimenez-Jacinto V."/>
            <person name="Jimenez-Bremont J.F."/>
            <person name="Swaminathan K."/>
            <person name="Moose S.P."/>
            <person name="Guerrero-Gonzalez M.L."/>
            <person name="Marino-Ramirez L."/>
            <person name="Landsman D."/>
            <person name="Rodriguez-Kessler M."/>
            <person name="Delgado-Sanchez P."/>
        </authorList>
    </citation>
    <scope>NUCLEOTIDE SEQUENCE</scope>
    <source>
        <tissue evidence="9">Cladode</tissue>
    </source>
</reference>
<evidence type="ECO:0000313" key="9">
    <source>
        <dbReference type="EMBL" id="MBA4640406.1"/>
    </source>
</evidence>
<dbReference type="PANTHER" id="PTHR31677">
    <property type="entry name" value="AP2 DOMAIN CLASS TRANSCRIPTION FACTOR"/>
    <property type="match status" value="1"/>
</dbReference>
<evidence type="ECO:0000256" key="5">
    <source>
        <dbReference type="ARBA" id="ARBA00023163"/>
    </source>
</evidence>